<dbReference type="EMBL" id="FOWZ01000002">
    <property type="protein sequence ID" value="SFP07742.1"/>
    <property type="molecule type" value="Genomic_DNA"/>
</dbReference>
<protein>
    <submittedName>
        <fullName evidence="2">Uncharacterized protein</fullName>
    </submittedName>
</protein>
<dbReference type="Proteomes" id="UP000199331">
    <property type="component" value="Unassembled WGS sequence"/>
</dbReference>
<dbReference type="STRING" id="604088.SAMN04488060_1303"/>
<evidence type="ECO:0000313" key="3">
    <source>
        <dbReference type="Proteomes" id="UP000199331"/>
    </source>
</evidence>
<feature type="chain" id="PRO_5011791084" evidence="1">
    <location>
        <begin position="27"/>
        <end position="196"/>
    </location>
</feature>
<gene>
    <name evidence="2" type="ORF">SAMN04488060_1303</name>
</gene>
<dbReference type="AlphaFoldDB" id="A0A1I5MDS7"/>
<keyword evidence="3" id="KW-1185">Reference proteome</keyword>
<keyword evidence="1" id="KW-0732">Signal</keyword>
<proteinExistence type="predicted"/>
<feature type="signal peptide" evidence="1">
    <location>
        <begin position="1"/>
        <end position="26"/>
    </location>
</feature>
<accession>A0A1I5MDS7</accession>
<evidence type="ECO:0000313" key="2">
    <source>
        <dbReference type="EMBL" id="SFP07742.1"/>
    </source>
</evidence>
<reference evidence="3" key="1">
    <citation type="submission" date="2016-10" db="EMBL/GenBank/DDBJ databases">
        <authorList>
            <person name="Varghese N."/>
            <person name="Submissions S."/>
        </authorList>
    </citation>
    <scope>NUCLEOTIDE SEQUENCE [LARGE SCALE GENOMIC DNA]</scope>
    <source>
        <strain evidence="3">CGMCC 1.7715</strain>
    </source>
</reference>
<evidence type="ECO:0000256" key="1">
    <source>
        <dbReference type="SAM" id="SignalP"/>
    </source>
</evidence>
<dbReference type="RefSeq" id="WP_143089581.1">
    <property type="nucleotide sequence ID" value="NZ_FOWZ01000002.1"/>
</dbReference>
<sequence>MQRTIRRTLPIRMVALSLLPPPNSFAPKAPFGFGAFVIDPKCRGEASFALHMHGYGAGHDPAPMRDAIRALFDPDTMALICALSLPPAGEHAPAPFPEAYLDIVPRIGLRRNLFAPLPRHILASAGRVGGLDLPEIEPTPLARLGQIGCEAQAAWIFWLQAYCPVNHRRKLLASYLAWRQLQRARLQPASAIRKRS</sequence>
<name>A0A1I5MDS7_9SPHN</name>
<organism evidence="2 3">
    <name type="scientific">Qipengyuania nanhaisediminis</name>
    <dbReference type="NCBI Taxonomy" id="604088"/>
    <lineage>
        <taxon>Bacteria</taxon>
        <taxon>Pseudomonadati</taxon>
        <taxon>Pseudomonadota</taxon>
        <taxon>Alphaproteobacteria</taxon>
        <taxon>Sphingomonadales</taxon>
        <taxon>Erythrobacteraceae</taxon>
        <taxon>Qipengyuania</taxon>
    </lineage>
</organism>
<dbReference type="OrthoDB" id="7411110at2"/>